<proteinExistence type="predicted"/>
<name>A0ABY5PFP6_9ACTN</name>
<sequence length="498" mass="52659">MKRLLVIPVVLVVAAVLVVAGTGASEDDGAYRVRAIFDNAFTVIPGLDVKVAGVRVGQVESLDVTEDNKAAVVLRIDEKAFQDFRTDAYCTIRPQGLIGEKFVECDPTLPRREGAQAPPELSVVPEGEPGAGQRLLPVDRTAKPVDIDLINDTLRLPYRERLSLIINELGTAVAGRGTELRSAVKKLDPGLRETDRVLKILADQNKVLADLAVQSDTALAPLARDRERVAGFIEGADTTLKAQANASQELEESIALLPEFLQELQPTMQQLESLSDEAIPVVADLQAVAPQLSQFIEGLGPFSTAAIPATTSLGETAETGGKALINSKDTIDQVGTLAENAEPASSNLKALTESLESSGSFERLLSLIFYAATSQNGFDDLGYYARAWILTSGCATSYVIAKDANCSRRLGESLANDPRPEEAEDASASAVRVSDTAAKTEGASKQAASIKLPTEIVAPAKTRAPKPEATPSPKPDTATSDAAAAQETVADYLLGGEG</sequence>
<gene>
    <name evidence="3" type="ORF">LRS13_22810</name>
</gene>
<feature type="domain" description="Mce/MlaD" evidence="2">
    <location>
        <begin position="30"/>
        <end position="107"/>
    </location>
</feature>
<dbReference type="Proteomes" id="UP001058860">
    <property type="component" value="Chromosome"/>
</dbReference>
<dbReference type="Pfam" id="PF02470">
    <property type="entry name" value="MlaD"/>
    <property type="match status" value="1"/>
</dbReference>
<evidence type="ECO:0000256" key="1">
    <source>
        <dbReference type="SAM" id="MobiDB-lite"/>
    </source>
</evidence>
<accession>A0ABY5PFP6</accession>
<keyword evidence="4" id="KW-1185">Reference proteome</keyword>
<dbReference type="RefSeq" id="WP_353863973.1">
    <property type="nucleotide sequence ID" value="NZ_CP088295.1"/>
</dbReference>
<organism evidence="3 4">
    <name type="scientific">Svornostia abyssi</name>
    <dbReference type="NCBI Taxonomy" id="2898438"/>
    <lineage>
        <taxon>Bacteria</taxon>
        <taxon>Bacillati</taxon>
        <taxon>Actinomycetota</taxon>
        <taxon>Thermoleophilia</taxon>
        <taxon>Solirubrobacterales</taxon>
        <taxon>Baekduiaceae</taxon>
        <taxon>Svornostia</taxon>
    </lineage>
</organism>
<dbReference type="InterPro" id="IPR052336">
    <property type="entry name" value="MlaD_Phospholipid_Transporter"/>
</dbReference>
<dbReference type="PANTHER" id="PTHR33371">
    <property type="entry name" value="INTERMEMBRANE PHOSPHOLIPID TRANSPORT SYSTEM BINDING PROTEIN MLAD-RELATED"/>
    <property type="match status" value="1"/>
</dbReference>
<evidence type="ECO:0000313" key="3">
    <source>
        <dbReference type="EMBL" id="UUY03468.1"/>
    </source>
</evidence>
<evidence type="ECO:0000259" key="2">
    <source>
        <dbReference type="Pfam" id="PF02470"/>
    </source>
</evidence>
<evidence type="ECO:0000313" key="4">
    <source>
        <dbReference type="Proteomes" id="UP001058860"/>
    </source>
</evidence>
<dbReference type="EMBL" id="CP088295">
    <property type="protein sequence ID" value="UUY03468.1"/>
    <property type="molecule type" value="Genomic_DNA"/>
</dbReference>
<feature type="region of interest" description="Disordered" evidence="1">
    <location>
        <begin position="413"/>
        <end position="484"/>
    </location>
</feature>
<protein>
    <submittedName>
        <fullName evidence="3">MlaD family protein</fullName>
    </submittedName>
</protein>
<dbReference type="PANTHER" id="PTHR33371:SF4">
    <property type="entry name" value="INTERMEMBRANE PHOSPHOLIPID TRANSPORT SYSTEM BINDING PROTEIN MLAD"/>
    <property type="match status" value="1"/>
</dbReference>
<dbReference type="InterPro" id="IPR003399">
    <property type="entry name" value="Mce/MlaD"/>
</dbReference>
<feature type="region of interest" description="Disordered" evidence="1">
    <location>
        <begin position="113"/>
        <end position="134"/>
    </location>
</feature>
<reference evidence="4" key="1">
    <citation type="submission" date="2021-11" db="EMBL/GenBank/DDBJ databases">
        <title>Cultivation dependent microbiological survey of springs from the worlds oldest radium mine currently devoted to the extraction of radon-saturated water.</title>
        <authorList>
            <person name="Kapinusova G."/>
            <person name="Smrhova T."/>
            <person name="Strejcek M."/>
            <person name="Suman J."/>
            <person name="Jani K."/>
            <person name="Pajer P."/>
            <person name="Uhlik O."/>
        </authorList>
    </citation>
    <scope>NUCLEOTIDE SEQUENCE [LARGE SCALE GENOMIC DNA]</scope>
    <source>
        <strain evidence="4">J379</strain>
    </source>
</reference>